<dbReference type="SUPFAM" id="SSF111384">
    <property type="entry name" value="OmpH-like"/>
    <property type="match status" value="1"/>
</dbReference>
<comment type="similarity">
    <text evidence="1">Belongs to the Skp family.</text>
</comment>
<dbReference type="InterPro" id="IPR024930">
    <property type="entry name" value="Skp_dom_sf"/>
</dbReference>
<sequence length="310" mass="36054">MVYLLMLLNFLFFKEIKIAYVDMDKILKEYQEAREVLSQLEKDIDQWKKEADSLKNLLDKLKEELEIKKLMLTEEGFKIEMEKINNISERYNNFLYEIWGRGGRLERRQDELLTPVVKKISEVIQKIAENEGLTIVFDASATKVLYAEPGLDITDLVLSELNKEYTKKEGKITKEVLVGVLSIYESEARAKEEKLGDYFYNRLIVFLKRNPNIKLVETEDIENALMRHNLKKNDKIERNMAFLIGQELSLDYIVYGNVSQTGKKIICETKIIDIKNNTDISVGKAEGGNKEETAAKLNDFIGRAFYRLIK</sequence>
<evidence type="ECO:0000256" key="1">
    <source>
        <dbReference type="ARBA" id="ARBA00009091"/>
    </source>
</evidence>
<proteinExistence type="inferred from homology"/>
<dbReference type="GO" id="GO:0005829">
    <property type="term" value="C:cytosol"/>
    <property type="evidence" value="ECO:0007669"/>
    <property type="project" value="TreeGrafter"/>
</dbReference>
<dbReference type="GO" id="GO:0051082">
    <property type="term" value="F:unfolded protein binding"/>
    <property type="evidence" value="ECO:0007669"/>
    <property type="project" value="InterPro"/>
</dbReference>
<dbReference type="Gene3D" id="3.40.50.10610">
    <property type="entry name" value="ABC-type transport auxiliary lipoprotein component"/>
    <property type="match status" value="1"/>
</dbReference>
<evidence type="ECO:0000256" key="2">
    <source>
        <dbReference type="ARBA" id="ARBA00022729"/>
    </source>
</evidence>
<dbReference type="SMART" id="SM00935">
    <property type="entry name" value="OmpH"/>
    <property type="match status" value="1"/>
</dbReference>
<keyword evidence="3" id="KW-0175">Coiled coil</keyword>
<reference evidence="4" key="1">
    <citation type="journal article" date="2020" name="mSystems">
        <title>Genome- and Community-Level Interaction Insights into Carbon Utilization and Element Cycling Functions of Hydrothermarchaeota in Hydrothermal Sediment.</title>
        <authorList>
            <person name="Zhou Z."/>
            <person name="Liu Y."/>
            <person name="Xu W."/>
            <person name="Pan J."/>
            <person name="Luo Z.H."/>
            <person name="Li M."/>
        </authorList>
    </citation>
    <scope>NUCLEOTIDE SEQUENCE [LARGE SCALE GENOMIC DNA]</scope>
    <source>
        <strain evidence="4">SpSt-655</strain>
    </source>
</reference>
<dbReference type="GO" id="GO:0050821">
    <property type="term" value="P:protein stabilization"/>
    <property type="evidence" value="ECO:0007669"/>
    <property type="project" value="TreeGrafter"/>
</dbReference>
<keyword evidence="2" id="KW-0732">Signal</keyword>
<comment type="caution">
    <text evidence="4">The sequence shown here is derived from an EMBL/GenBank/DDBJ whole genome shotgun (WGS) entry which is preliminary data.</text>
</comment>
<dbReference type="PANTHER" id="PTHR35089:SF1">
    <property type="entry name" value="CHAPERONE PROTEIN SKP"/>
    <property type="match status" value="1"/>
</dbReference>
<organism evidence="4">
    <name type="scientific">candidate division WOR-3 bacterium</name>
    <dbReference type="NCBI Taxonomy" id="2052148"/>
    <lineage>
        <taxon>Bacteria</taxon>
        <taxon>Bacteria division WOR-3</taxon>
    </lineage>
</organism>
<dbReference type="Gene3D" id="3.30.910.20">
    <property type="entry name" value="Skp domain"/>
    <property type="match status" value="1"/>
</dbReference>
<gene>
    <name evidence="4" type="ORF">ENU28_00855</name>
</gene>
<protein>
    <submittedName>
        <fullName evidence="4">OmpH family outer membrane protein</fullName>
    </submittedName>
</protein>
<dbReference type="PANTHER" id="PTHR35089">
    <property type="entry name" value="CHAPERONE PROTEIN SKP"/>
    <property type="match status" value="1"/>
</dbReference>
<evidence type="ECO:0000256" key="3">
    <source>
        <dbReference type="SAM" id="Coils"/>
    </source>
</evidence>
<accession>A0A7V4FE43</accession>
<dbReference type="Pfam" id="PF03938">
    <property type="entry name" value="OmpH"/>
    <property type="match status" value="1"/>
</dbReference>
<dbReference type="InterPro" id="IPR005632">
    <property type="entry name" value="Chaperone_Skp"/>
</dbReference>
<evidence type="ECO:0000313" key="4">
    <source>
        <dbReference type="EMBL" id="HGQ54997.1"/>
    </source>
</evidence>
<dbReference type="EMBL" id="DTBX01000029">
    <property type="protein sequence ID" value="HGQ54997.1"/>
    <property type="molecule type" value="Genomic_DNA"/>
</dbReference>
<name>A0A7V4FE43_UNCW3</name>
<feature type="coiled-coil region" evidence="3">
    <location>
        <begin position="23"/>
        <end position="71"/>
    </location>
</feature>
<dbReference type="AlphaFoldDB" id="A0A7V4FE43"/>